<accession>A0A2N5GKN3</accession>
<evidence type="ECO:0000313" key="10">
    <source>
        <dbReference type="EMBL" id="PLR99415.1"/>
    </source>
</evidence>
<dbReference type="InterPro" id="IPR051313">
    <property type="entry name" value="Bact_iron-sidero_bind"/>
</dbReference>
<name>A0A2N5GKN3_9BACI</name>
<dbReference type="Pfam" id="PF01497">
    <property type="entry name" value="Peripla_BP_2"/>
    <property type="match status" value="1"/>
</dbReference>
<organism evidence="9 11">
    <name type="scientific">Bacillus canaveralius</name>
    <dbReference type="NCBI Taxonomy" id="1403243"/>
    <lineage>
        <taxon>Bacteria</taxon>
        <taxon>Bacillati</taxon>
        <taxon>Bacillota</taxon>
        <taxon>Bacilli</taxon>
        <taxon>Bacillales</taxon>
        <taxon>Bacillaceae</taxon>
        <taxon>Bacillus</taxon>
    </lineage>
</organism>
<dbReference type="AlphaFoldDB" id="A0A2N5GKN3"/>
<keyword evidence="12" id="KW-1185">Reference proteome</keyword>
<gene>
    <name evidence="9" type="ORF">CU635_12715</name>
    <name evidence="10" type="ORF">CVD25_06010</name>
</gene>
<feature type="region of interest" description="Disordered" evidence="7">
    <location>
        <begin position="34"/>
        <end position="65"/>
    </location>
</feature>
<dbReference type="PANTHER" id="PTHR30532:SF21">
    <property type="entry name" value="SIDEROPHORE-BINDING LIPOPROTEIN YFIY-RELATED"/>
    <property type="match status" value="1"/>
</dbReference>
<dbReference type="FunFam" id="3.40.50.1980:FF:000003">
    <property type="entry name" value="Iron ABC transporter substrate-binding protein"/>
    <property type="match status" value="1"/>
</dbReference>
<feature type="domain" description="Fe/B12 periplasmic-binding" evidence="8">
    <location>
        <begin position="83"/>
        <end position="352"/>
    </location>
</feature>
<dbReference type="GO" id="GO:0005886">
    <property type="term" value="C:plasma membrane"/>
    <property type="evidence" value="ECO:0007669"/>
    <property type="project" value="UniProtKB-SubCell"/>
</dbReference>
<evidence type="ECO:0000313" key="12">
    <source>
        <dbReference type="Proteomes" id="UP000235114"/>
    </source>
</evidence>
<evidence type="ECO:0000256" key="6">
    <source>
        <dbReference type="ARBA" id="ARBA00023288"/>
    </source>
</evidence>
<evidence type="ECO:0000256" key="7">
    <source>
        <dbReference type="SAM" id="MobiDB-lite"/>
    </source>
</evidence>
<comment type="caution">
    <text evidence="9">The sequence shown here is derived from an EMBL/GenBank/DDBJ whole genome shotgun (WGS) entry which is preliminary data.</text>
</comment>
<dbReference type="PANTHER" id="PTHR30532">
    <property type="entry name" value="IRON III DICITRATE-BINDING PERIPLASMIC PROTEIN"/>
    <property type="match status" value="1"/>
</dbReference>
<dbReference type="SUPFAM" id="SSF53807">
    <property type="entry name" value="Helical backbone' metal receptor"/>
    <property type="match status" value="1"/>
</dbReference>
<evidence type="ECO:0000256" key="3">
    <source>
        <dbReference type="ARBA" id="ARBA00022448"/>
    </source>
</evidence>
<dbReference type="PROSITE" id="PS50983">
    <property type="entry name" value="FE_B12_PBP"/>
    <property type="match status" value="1"/>
</dbReference>
<keyword evidence="3" id="KW-0813">Transport</keyword>
<evidence type="ECO:0000256" key="2">
    <source>
        <dbReference type="ARBA" id="ARBA00008814"/>
    </source>
</evidence>
<evidence type="ECO:0000313" key="11">
    <source>
        <dbReference type="Proteomes" id="UP000234951"/>
    </source>
</evidence>
<keyword evidence="4" id="KW-0732">Signal</keyword>
<dbReference type="InterPro" id="IPR002491">
    <property type="entry name" value="ABC_transptr_periplasmic_BD"/>
</dbReference>
<keyword evidence="5" id="KW-0564">Palmitate</keyword>
<dbReference type="Proteomes" id="UP000235114">
    <property type="component" value="Unassembled WGS sequence"/>
</dbReference>
<dbReference type="EMBL" id="PGVA01000028">
    <property type="protein sequence ID" value="PLR82029.1"/>
    <property type="molecule type" value="Genomic_DNA"/>
</dbReference>
<keyword evidence="6" id="KW-0449">Lipoprotein</keyword>
<comment type="subcellular location">
    <subcellularLocation>
        <location evidence="1">Cell membrane</location>
        <topology evidence="1">Lipid-anchor</topology>
    </subcellularLocation>
</comment>
<dbReference type="GO" id="GO:1901678">
    <property type="term" value="P:iron coordination entity transport"/>
    <property type="evidence" value="ECO:0007669"/>
    <property type="project" value="UniProtKB-ARBA"/>
</dbReference>
<dbReference type="Proteomes" id="UP000234951">
    <property type="component" value="Unassembled WGS sequence"/>
</dbReference>
<feature type="compositionally biased region" description="Basic and acidic residues" evidence="7">
    <location>
        <begin position="38"/>
        <end position="54"/>
    </location>
</feature>
<dbReference type="OrthoDB" id="9793175at2"/>
<sequence>MPGITYSFERKYSFSLLAIILSLAMILTGCGSQSSGEASKENKEAEQTEQKEGTGGKQAAGLESSRDITHAMGTTTIKGTPKRIVTLYQGATDVAVAFGVKPVGVVESWVEQPIYKYLRNDLEGVQNVGLETQPNLEEISKLKPDLIIASKLRHEKIYDQLSQIAPTVTHETVFNFKETVDLMGTALNKEDKANELVSDWDNRVADFKEKISAKMGDKWPIELSVLNFREDHSRIYITGFAGDILGELGFVRPEFQQKEAEKGTVVLKLTDKESIPNMNADSFFVFNFDDTSGEAVKKSYEEWTSHPLWKNLDAVKNNQVYMVDEVTWNNGGGIISANNMLDDLYKHFELEK</sequence>
<evidence type="ECO:0000256" key="5">
    <source>
        <dbReference type="ARBA" id="ARBA00023139"/>
    </source>
</evidence>
<dbReference type="GO" id="GO:0030288">
    <property type="term" value="C:outer membrane-bounded periplasmic space"/>
    <property type="evidence" value="ECO:0007669"/>
    <property type="project" value="TreeGrafter"/>
</dbReference>
<proteinExistence type="inferred from homology"/>
<dbReference type="RefSeq" id="WP_101577745.1">
    <property type="nucleotide sequence ID" value="NZ_PGVA01000028.1"/>
</dbReference>
<reference evidence="10 12" key="2">
    <citation type="submission" date="2017-12" db="EMBL/GenBank/DDBJ databases">
        <title>Comparative Functional Genomics of Dry Heat Resistant strains isolated from the Viking Spacecraft.</title>
        <authorList>
            <person name="Seuylemezian A."/>
            <person name="Cooper K."/>
            <person name="Vaishampayan P."/>
        </authorList>
    </citation>
    <scope>NUCLEOTIDE SEQUENCE [LARGE SCALE GENOMIC DNA]</scope>
    <source>
        <strain evidence="10 12">ATCC 29669</strain>
    </source>
</reference>
<reference evidence="9 11" key="1">
    <citation type="submission" date="2017-11" db="EMBL/GenBank/DDBJ databases">
        <title>Comparitive Functional Genomics of Dry Heat Resistant strains isolated from the Viking Spacecraft.</title>
        <authorList>
            <person name="Seuylemezian A."/>
            <person name="Cooper K."/>
            <person name="Vaishampayan P."/>
        </authorList>
    </citation>
    <scope>NUCLEOTIDE SEQUENCE [LARGE SCALE GENOMIC DNA]</scope>
    <source>
        <strain evidence="9 11">M4.6</strain>
    </source>
</reference>
<evidence type="ECO:0000259" key="8">
    <source>
        <dbReference type="PROSITE" id="PS50983"/>
    </source>
</evidence>
<evidence type="ECO:0000256" key="1">
    <source>
        <dbReference type="ARBA" id="ARBA00004193"/>
    </source>
</evidence>
<evidence type="ECO:0000313" key="9">
    <source>
        <dbReference type="EMBL" id="PLR82029.1"/>
    </source>
</evidence>
<dbReference type="EMBL" id="PGVD01000015">
    <property type="protein sequence ID" value="PLR99415.1"/>
    <property type="molecule type" value="Genomic_DNA"/>
</dbReference>
<evidence type="ECO:0000256" key="4">
    <source>
        <dbReference type="ARBA" id="ARBA00022729"/>
    </source>
</evidence>
<protein>
    <submittedName>
        <fullName evidence="9">Iron ABC transporter substrate-binding protein</fullName>
    </submittedName>
</protein>
<dbReference type="Gene3D" id="3.40.50.1980">
    <property type="entry name" value="Nitrogenase molybdenum iron protein domain"/>
    <property type="match status" value="2"/>
</dbReference>
<dbReference type="CDD" id="cd01146">
    <property type="entry name" value="FhuD"/>
    <property type="match status" value="1"/>
</dbReference>
<comment type="similarity">
    <text evidence="2">Belongs to the bacterial solute-binding protein 8 family.</text>
</comment>